<feature type="compositionally biased region" description="Polar residues" evidence="1">
    <location>
        <begin position="695"/>
        <end position="704"/>
    </location>
</feature>
<feature type="region of interest" description="Disordered" evidence="1">
    <location>
        <begin position="369"/>
        <end position="724"/>
    </location>
</feature>
<dbReference type="GeneID" id="27712327"/>
<feature type="region of interest" description="Disordered" evidence="1">
    <location>
        <begin position="257"/>
        <end position="357"/>
    </location>
</feature>
<feature type="compositionally biased region" description="Polar residues" evidence="1">
    <location>
        <begin position="463"/>
        <end position="473"/>
    </location>
</feature>
<accession>A0A0D2KM86</accession>
<dbReference type="RefSeq" id="XP_016631926.1">
    <property type="nucleotide sequence ID" value="XM_016777081.1"/>
</dbReference>
<dbReference type="Proteomes" id="UP000053411">
    <property type="component" value="Unassembled WGS sequence"/>
</dbReference>
<feature type="compositionally biased region" description="Basic and acidic residues" evidence="1">
    <location>
        <begin position="865"/>
        <end position="879"/>
    </location>
</feature>
<evidence type="ECO:0000256" key="1">
    <source>
        <dbReference type="SAM" id="MobiDB-lite"/>
    </source>
</evidence>
<evidence type="ECO:0000313" key="2">
    <source>
        <dbReference type="EMBL" id="KIX97803.1"/>
    </source>
</evidence>
<feature type="compositionally biased region" description="Basic and acidic residues" evidence="1">
    <location>
        <begin position="331"/>
        <end position="351"/>
    </location>
</feature>
<feature type="compositionally biased region" description="Polar residues" evidence="1">
    <location>
        <begin position="658"/>
        <end position="670"/>
    </location>
</feature>
<organism evidence="2 3">
    <name type="scientific">Fonsecaea multimorphosa CBS 102226</name>
    <dbReference type="NCBI Taxonomy" id="1442371"/>
    <lineage>
        <taxon>Eukaryota</taxon>
        <taxon>Fungi</taxon>
        <taxon>Dikarya</taxon>
        <taxon>Ascomycota</taxon>
        <taxon>Pezizomycotina</taxon>
        <taxon>Eurotiomycetes</taxon>
        <taxon>Chaetothyriomycetidae</taxon>
        <taxon>Chaetothyriales</taxon>
        <taxon>Herpotrichiellaceae</taxon>
        <taxon>Fonsecaea</taxon>
    </lineage>
</organism>
<feature type="compositionally biased region" description="Basic residues" evidence="1">
    <location>
        <begin position="529"/>
        <end position="549"/>
    </location>
</feature>
<feature type="compositionally biased region" description="Basic and acidic residues" evidence="1">
    <location>
        <begin position="626"/>
        <end position="652"/>
    </location>
</feature>
<sequence length="1328" mass="145991">MSKADIAQLAQFLSVLLRSSSVVTNQIMDIDESQFLTAILATGESYFLRILIADVVRELLFKGAEREPLKKSCSRPGIVDDFPLSQNGDSVWLSKIIDHLSGNDVARAFIGQAERIFRVQRLECDGNEYFESPSSFIATVSREISFLIPNGVDMLTLFSVPVSKSISLNRPASEPEPSTVLEIRYSGVEGDKFINGTKGAINTLAITLCDENAVEDFIRIVKEQQHHNVPDDLQSFPKTPEKHSIAFIELQSISGDGNHEKGARLDATAIPGTDASSPLRGISLRTRQKQVSTAAPVPQNHALEFEPSPSSNDKSAKDTPALNRLPVGKSLIERLRASQRNPKDVQPKDKVSSAQSQLGYTDFEADDAEDALPEEPSHQPSNAIDLASRTKTQDPYQSSPSTKSNLEHNADLASKPTSTSSKEGHKFEPPRKRPRHDQQGHSQASKIPAKTGLKRRTIKDSMALQNEQPQKPSKSAPEAAEFDLPPSTEEASRPTKKVKTKNSKAPTKASLKESAKMNGQNVQVAVSPKQHKQKAVKNKLTKPSGKKTQKTAASTRVRRVAKTPKYIEASDESNKDSSGEAFEEEEEPEEHGSHDIAEECAEDSLPLSKGALENALKASQFSFESNMRDIVDRDSTDREDRPAERSPTRDPVDEQAAPTPSSVTRSTGHEQTPVRKEMHVTNPPGAEAVSEDNQDSMNDGQQKSTPRRNTKRLSESSIPPVSEKLLRKTKIVHFGPHGPDNQVLPKSPITLVKPETTNETSPEAEHLGLGEGEVVQDIDELVPDYSPEHISRSREIKEALPSFTHDGGDISEELIGGEDADTRALAGNTDEQVIEHYDELRTIISNDQKASESVISGAEEAADQDSLRVPDPRSSHRTDTQQMRLQGALPADEVFPYYASGAKGPQNPQEPTRQCVGFSSIQDQQYPRSPTATTSELQAGHQTTAMEEVSRSRTSSTVPFPVPERIMRSKKSERTHGSAEVLPVPVLPAVLAERDNIYRNTIKSRQANLLTIPQRKCEPPTPLMQRMMEPMGPPPPPTVPFRSVDEARPLRKSWPAAQVDRQTALLQKPMDEPPEPVTAGPVRVKKSLSLPLAGNEPVLEPDLPPATPASFSTRLNLHFLLADNVIPDNEGLKMMHDGDTGQNVGDDSLTLVKGDETAFGNRLDRGFGLGREQRSESGDDSPVMTSPLHKTDEGVRRGDSMLGMISARDSQRGLLDAIVNITNDVLFRFGAEEDGVKAKVDQYDCGGNKVIQTLTDTWDQRMGHERRILGDTLKSEKEVLATALQLVEDGQQSGGAWRETVYNQELAGKIREKRDILVRKIERLRNRG</sequence>
<proteinExistence type="predicted"/>
<feature type="compositionally biased region" description="Basic and acidic residues" evidence="1">
    <location>
        <begin position="422"/>
        <end position="439"/>
    </location>
</feature>
<protein>
    <submittedName>
        <fullName evidence="2">Uncharacterized protein</fullName>
    </submittedName>
</protein>
<feature type="compositionally biased region" description="Polar residues" evidence="1">
    <location>
        <begin position="389"/>
        <end position="404"/>
    </location>
</feature>
<feature type="region of interest" description="Disordered" evidence="1">
    <location>
        <begin position="851"/>
        <end position="882"/>
    </location>
</feature>
<dbReference type="OrthoDB" id="4159857at2759"/>
<feature type="region of interest" description="Disordered" evidence="1">
    <location>
        <begin position="921"/>
        <end position="959"/>
    </location>
</feature>
<reference evidence="2 3" key="1">
    <citation type="submission" date="2015-01" db="EMBL/GenBank/DDBJ databases">
        <title>The Genome Sequence of Fonsecaea multimorphosa CBS 102226.</title>
        <authorList>
            <consortium name="The Broad Institute Genomics Platform"/>
            <person name="Cuomo C."/>
            <person name="de Hoog S."/>
            <person name="Gorbushina A."/>
            <person name="Stielow B."/>
            <person name="Teixiera M."/>
            <person name="Abouelleil A."/>
            <person name="Chapman S.B."/>
            <person name="Priest M."/>
            <person name="Young S.K."/>
            <person name="Wortman J."/>
            <person name="Nusbaum C."/>
            <person name="Birren B."/>
        </authorList>
    </citation>
    <scope>NUCLEOTIDE SEQUENCE [LARGE SCALE GENOMIC DNA]</scope>
    <source>
        <strain evidence="2 3">CBS 102226</strain>
    </source>
</reference>
<feature type="compositionally biased region" description="Polar residues" evidence="1">
    <location>
        <begin position="921"/>
        <end position="945"/>
    </location>
</feature>
<name>A0A0D2KM86_9EURO</name>
<gene>
    <name evidence="2" type="ORF">Z520_06581</name>
</gene>
<dbReference type="STRING" id="1442371.A0A0D2KM86"/>
<keyword evidence="3" id="KW-1185">Reference proteome</keyword>
<evidence type="ECO:0000313" key="3">
    <source>
        <dbReference type="Proteomes" id="UP000053411"/>
    </source>
</evidence>
<feature type="region of interest" description="Disordered" evidence="1">
    <location>
        <begin position="1163"/>
        <end position="1195"/>
    </location>
</feature>
<dbReference type="EMBL" id="KN848073">
    <property type="protein sequence ID" value="KIX97803.1"/>
    <property type="molecule type" value="Genomic_DNA"/>
</dbReference>
<dbReference type="VEuPathDB" id="FungiDB:Z520_06581"/>